<feature type="chain" id="PRO_5039422004" evidence="2">
    <location>
        <begin position="29"/>
        <end position="513"/>
    </location>
</feature>
<dbReference type="PANTHER" id="PTHR30290">
    <property type="entry name" value="PERIPLASMIC BINDING COMPONENT OF ABC TRANSPORTER"/>
    <property type="match status" value="1"/>
</dbReference>
<dbReference type="Pfam" id="PF00496">
    <property type="entry name" value="SBP_bac_5"/>
    <property type="match status" value="1"/>
</dbReference>
<dbReference type="EMBL" id="SNYA01000005">
    <property type="protein sequence ID" value="TDP91536.1"/>
    <property type="molecule type" value="Genomic_DNA"/>
</dbReference>
<dbReference type="GO" id="GO:0015833">
    <property type="term" value="P:peptide transport"/>
    <property type="evidence" value="ECO:0007669"/>
    <property type="project" value="TreeGrafter"/>
</dbReference>
<dbReference type="GO" id="GO:1904680">
    <property type="term" value="F:peptide transmembrane transporter activity"/>
    <property type="evidence" value="ECO:0007669"/>
    <property type="project" value="TreeGrafter"/>
</dbReference>
<organism evidence="4 5">
    <name type="scientific">Leucobacter luti</name>
    <dbReference type="NCBI Taxonomy" id="340320"/>
    <lineage>
        <taxon>Bacteria</taxon>
        <taxon>Bacillati</taxon>
        <taxon>Actinomycetota</taxon>
        <taxon>Actinomycetes</taxon>
        <taxon>Micrococcales</taxon>
        <taxon>Microbacteriaceae</taxon>
        <taxon>Leucobacter</taxon>
    </lineage>
</organism>
<name>A0A4R6RZ31_9MICO</name>
<proteinExistence type="predicted"/>
<dbReference type="AlphaFoldDB" id="A0A4R6RZ31"/>
<evidence type="ECO:0000313" key="4">
    <source>
        <dbReference type="EMBL" id="TDP91536.1"/>
    </source>
</evidence>
<gene>
    <name evidence="4" type="ORF">EDF62_2153</name>
</gene>
<dbReference type="InterPro" id="IPR030678">
    <property type="entry name" value="Peptide/Ni-bd"/>
</dbReference>
<comment type="caution">
    <text evidence="4">The sequence shown here is derived from an EMBL/GenBank/DDBJ whole genome shotgun (WGS) entry which is preliminary data.</text>
</comment>
<dbReference type="PIRSF" id="PIRSF002741">
    <property type="entry name" value="MppA"/>
    <property type="match status" value="1"/>
</dbReference>
<reference evidence="4 5" key="1">
    <citation type="submission" date="2019-03" db="EMBL/GenBank/DDBJ databases">
        <title>Genomic analyses of the natural microbiome of Caenorhabditis elegans.</title>
        <authorList>
            <person name="Samuel B."/>
        </authorList>
    </citation>
    <scope>NUCLEOTIDE SEQUENCE [LARGE SCALE GENOMIC DNA]</scope>
    <source>
        <strain evidence="4 5">JUb18</strain>
    </source>
</reference>
<dbReference type="InterPro" id="IPR000914">
    <property type="entry name" value="SBP_5_dom"/>
</dbReference>
<keyword evidence="5" id="KW-1185">Reference proteome</keyword>
<keyword evidence="1 2" id="KW-0732">Signal</keyword>
<feature type="signal peptide" evidence="2">
    <location>
        <begin position="1"/>
        <end position="28"/>
    </location>
</feature>
<dbReference type="PROSITE" id="PS51257">
    <property type="entry name" value="PROKAR_LIPOPROTEIN"/>
    <property type="match status" value="1"/>
</dbReference>
<accession>A0A4R6RZ31</accession>
<feature type="domain" description="Solute-binding protein family 5" evidence="3">
    <location>
        <begin position="82"/>
        <end position="417"/>
    </location>
</feature>
<evidence type="ECO:0000259" key="3">
    <source>
        <dbReference type="Pfam" id="PF00496"/>
    </source>
</evidence>
<evidence type="ECO:0000313" key="5">
    <source>
        <dbReference type="Proteomes" id="UP000295601"/>
    </source>
</evidence>
<dbReference type="InterPro" id="IPR039424">
    <property type="entry name" value="SBP_5"/>
</dbReference>
<sequence>MMKRSLTAVAVLAAATLALTACSGASGATDDGDGAGATVKPLSIGNFLDVTSWDPSLADVGFDGPYLSALYDPLLAIDGTGEPQPALATDWEVSEDFKTITMNLRTDAKFSDGEAFDADAAVKSLEYLKAGARSQEAYQKVESFEAVDEDTIAIHLTQRDDTILYFMGLGRSYMMAPDAIDAGSLAETPVGSGPYTLGADSVPGAEYRFEKVADHWAAADFPFDPLSVSPLSDATAMLNGMESGQFNLIYGDKTAMDMAADNNWNVATGLSMWVGLQFSDRAGETEMGKPLGDLKVREALNVAFNGPEMVETIAQGVGEATNQVFPVDTPGYVSALVGTEKPSIETAKKLLAEAGYADGFDVTMPMAPPFQPYQAIVEQTFTELGITLTWKETDFMQYMSVAPEYPMFVGVIAMDSNPIATVERQISKPQWYNPNPGLDAFPEVKAQVEKVFTAEPGDTQIAEVEKLNTLVTENAFFSVWAQSTNTYISVADFEVTPVTGMMFPTLRQIAVTG</sequence>
<dbReference type="SUPFAM" id="SSF53850">
    <property type="entry name" value="Periplasmic binding protein-like II"/>
    <property type="match status" value="1"/>
</dbReference>
<dbReference type="GO" id="GO:0043190">
    <property type="term" value="C:ATP-binding cassette (ABC) transporter complex"/>
    <property type="evidence" value="ECO:0007669"/>
    <property type="project" value="InterPro"/>
</dbReference>
<dbReference type="GO" id="GO:0042597">
    <property type="term" value="C:periplasmic space"/>
    <property type="evidence" value="ECO:0007669"/>
    <property type="project" value="UniProtKB-ARBA"/>
</dbReference>
<dbReference type="Gene3D" id="3.10.105.10">
    <property type="entry name" value="Dipeptide-binding Protein, Domain 3"/>
    <property type="match status" value="1"/>
</dbReference>
<dbReference type="Proteomes" id="UP000295601">
    <property type="component" value="Unassembled WGS sequence"/>
</dbReference>
<dbReference type="RefSeq" id="WP_243642792.1">
    <property type="nucleotide sequence ID" value="NZ_CP080492.1"/>
</dbReference>
<evidence type="ECO:0000256" key="1">
    <source>
        <dbReference type="ARBA" id="ARBA00022729"/>
    </source>
</evidence>
<dbReference type="PANTHER" id="PTHR30290:SF38">
    <property type="entry name" value="D,D-DIPEPTIDE-BINDING PERIPLASMIC PROTEIN DDPA-RELATED"/>
    <property type="match status" value="1"/>
</dbReference>
<evidence type="ECO:0000256" key="2">
    <source>
        <dbReference type="SAM" id="SignalP"/>
    </source>
</evidence>
<protein>
    <submittedName>
        <fullName evidence="4">Peptide/nickel transport system substrate-binding protein</fullName>
    </submittedName>
</protein>
<dbReference type="Gene3D" id="3.40.190.10">
    <property type="entry name" value="Periplasmic binding protein-like II"/>
    <property type="match status" value="1"/>
</dbReference>